<name>A0ACB5SU39_AMBMO</name>
<sequence length="289" mass="31976">MHSRESFMNGGSIAIAIDIDIDIVDTAETVIFSVTKSVPVTNVDPATISQVVMGTAHQTIKEIEVHAPCDYYRYHSADNKGPVPGNQQGTSEKTAHFHNQNSRVDQNSTSTSAPPPVDNNSTPTPPPSTLESMDTSPDNIHESTSPTSSTVPTAAKTASPSYPASQDERLTIDTNKKMTDKHSKKSMADDLKITHHYNSTEGTIKDYQIIRQIGLKLELKIITMLVVMMAHLWAEPKSRLTSPTQTTHQLVTKSRNAWVTGTSIDRQNQTNRNYHSYQLWTNTQKANFN</sequence>
<evidence type="ECO:0000313" key="2">
    <source>
        <dbReference type="Proteomes" id="UP001165064"/>
    </source>
</evidence>
<dbReference type="Proteomes" id="UP001165064">
    <property type="component" value="Unassembled WGS sequence"/>
</dbReference>
<proteinExistence type="predicted"/>
<gene>
    <name evidence="1" type="ORF">Amon02_000105400</name>
</gene>
<protein>
    <submittedName>
        <fullName evidence="1">Unnamed protein product</fullName>
    </submittedName>
</protein>
<dbReference type="EMBL" id="BSXS01000458">
    <property type="protein sequence ID" value="GME72586.1"/>
    <property type="molecule type" value="Genomic_DNA"/>
</dbReference>
<evidence type="ECO:0000313" key="1">
    <source>
        <dbReference type="EMBL" id="GME72586.1"/>
    </source>
</evidence>
<reference evidence="1" key="1">
    <citation type="submission" date="2023-04" db="EMBL/GenBank/DDBJ databases">
        <title>Ambrosiozyma monospora NBRC 10751.</title>
        <authorList>
            <person name="Ichikawa N."/>
            <person name="Sato H."/>
            <person name="Tonouchi N."/>
        </authorList>
    </citation>
    <scope>NUCLEOTIDE SEQUENCE</scope>
    <source>
        <strain evidence="1">NBRC 10751</strain>
    </source>
</reference>
<comment type="caution">
    <text evidence="1">The sequence shown here is derived from an EMBL/GenBank/DDBJ whole genome shotgun (WGS) entry which is preliminary data.</text>
</comment>
<organism evidence="1 2">
    <name type="scientific">Ambrosiozyma monospora</name>
    <name type="common">Yeast</name>
    <name type="synonym">Endomycopsis monosporus</name>
    <dbReference type="NCBI Taxonomy" id="43982"/>
    <lineage>
        <taxon>Eukaryota</taxon>
        <taxon>Fungi</taxon>
        <taxon>Dikarya</taxon>
        <taxon>Ascomycota</taxon>
        <taxon>Saccharomycotina</taxon>
        <taxon>Pichiomycetes</taxon>
        <taxon>Pichiales</taxon>
        <taxon>Pichiaceae</taxon>
        <taxon>Ambrosiozyma</taxon>
    </lineage>
</organism>
<accession>A0ACB5SU39</accession>
<keyword evidence="2" id="KW-1185">Reference proteome</keyword>